<dbReference type="InterPro" id="IPR029069">
    <property type="entry name" value="HotDog_dom_sf"/>
</dbReference>
<gene>
    <name evidence="1" type="ORF">ACFSYJ_43410</name>
</gene>
<name>A0ABW5GX42_9PSEU</name>
<accession>A0ABW5GX42</accession>
<protein>
    <recommendedName>
        <fullName evidence="3">Acyl-CoA thioester hydrolase</fullName>
    </recommendedName>
</protein>
<proteinExistence type="predicted"/>
<dbReference type="RefSeq" id="WP_345406974.1">
    <property type="nucleotide sequence ID" value="NZ_BAABHG010000021.1"/>
</dbReference>
<evidence type="ECO:0000313" key="2">
    <source>
        <dbReference type="Proteomes" id="UP001597419"/>
    </source>
</evidence>
<comment type="caution">
    <text evidence="1">The sequence shown here is derived from an EMBL/GenBank/DDBJ whole genome shotgun (WGS) entry which is preliminary data.</text>
</comment>
<dbReference type="SUPFAM" id="SSF54637">
    <property type="entry name" value="Thioesterase/thiol ester dehydrase-isomerase"/>
    <property type="match status" value="1"/>
</dbReference>
<reference evidence="2" key="1">
    <citation type="journal article" date="2019" name="Int. J. Syst. Evol. Microbiol.">
        <title>The Global Catalogue of Microorganisms (GCM) 10K type strain sequencing project: providing services to taxonomists for standard genome sequencing and annotation.</title>
        <authorList>
            <consortium name="The Broad Institute Genomics Platform"/>
            <consortium name="The Broad Institute Genome Sequencing Center for Infectious Disease"/>
            <person name="Wu L."/>
            <person name="Ma J."/>
        </authorList>
    </citation>
    <scope>NUCLEOTIDE SEQUENCE [LARGE SCALE GENOMIC DNA]</scope>
    <source>
        <strain evidence="2">CGMCC 4.7643</strain>
    </source>
</reference>
<evidence type="ECO:0000313" key="1">
    <source>
        <dbReference type="EMBL" id="MFD2465525.1"/>
    </source>
</evidence>
<sequence length="89" mass="10070">MWRSDYRLRPTEIDGLGHLTATSYFGLLAETRAVWLLKSLGTSSPSCVLRTQHIEYLHEITRAARPITDHERAALAPFIPPNFRPGPRA</sequence>
<organism evidence="1 2">
    <name type="scientific">Amycolatopsis samaneae</name>
    <dbReference type="NCBI Taxonomy" id="664691"/>
    <lineage>
        <taxon>Bacteria</taxon>
        <taxon>Bacillati</taxon>
        <taxon>Actinomycetota</taxon>
        <taxon>Actinomycetes</taxon>
        <taxon>Pseudonocardiales</taxon>
        <taxon>Pseudonocardiaceae</taxon>
        <taxon>Amycolatopsis</taxon>
    </lineage>
</organism>
<evidence type="ECO:0008006" key="3">
    <source>
        <dbReference type="Google" id="ProtNLM"/>
    </source>
</evidence>
<dbReference type="EMBL" id="JBHUKU010000033">
    <property type="protein sequence ID" value="MFD2465525.1"/>
    <property type="molecule type" value="Genomic_DNA"/>
</dbReference>
<dbReference type="Proteomes" id="UP001597419">
    <property type="component" value="Unassembled WGS sequence"/>
</dbReference>
<keyword evidence="2" id="KW-1185">Reference proteome</keyword>